<dbReference type="CDD" id="cd01741">
    <property type="entry name" value="GATase1_1"/>
    <property type="match status" value="1"/>
</dbReference>
<dbReference type="Pfam" id="PF00117">
    <property type="entry name" value="GATase"/>
    <property type="match status" value="1"/>
</dbReference>
<feature type="domain" description="Glutamine amidotransferase" evidence="1">
    <location>
        <begin position="23"/>
        <end position="134"/>
    </location>
</feature>
<dbReference type="eggNOG" id="COG0518">
    <property type="taxonomic scope" value="Bacteria"/>
</dbReference>
<dbReference type="InterPro" id="IPR044992">
    <property type="entry name" value="ChyE-like"/>
</dbReference>
<sequence length="198" mass="21304">MLGGTMGAYDAGHYPWLLPTQRLIAEAVVQETPFLGLCLGHQLAAVALGGSVTLRPQGPSRGLVPMTGTEQLADDPLFRGMPRQGPTVAFNADVVDTLPRGAVVLGRDPFGHPHLVRYAPRAWGAQFHPEVTSAMFAAWARMKAVSEAEAEEAAAMITEVSTALPRIDTLWQTTMRSFFRQVRGPGHEHGGHGDRGET</sequence>
<proteinExistence type="predicted"/>
<dbReference type="Gene3D" id="3.40.50.880">
    <property type="match status" value="1"/>
</dbReference>
<dbReference type="GO" id="GO:0005829">
    <property type="term" value="C:cytosol"/>
    <property type="evidence" value="ECO:0007669"/>
    <property type="project" value="TreeGrafter"/>
</dbReference>
<dbReference type="SUPFAM" id="SSF52317">
    <property type="entry name" value="Class I glutamine amidotransferase-like"/>
    <property type="match status" value="1"/>
</dbReference>
<keyword evidence="3" id="KW-1185">Reference proteome</keyword>
<accession>K6WA18</accession>
<reference evidence="2 3" key="1">
    <citation type="submission" date="2012-08" db="EMBL/GenBank/DDBJ databases">
        <title>Whole genome shotgun sequence of Kineosphaera limosa NBRC 100340.</title>
        <authorList>
            <person name="Yoshida I."/>
            <person name="Isaki S."/>
            <person name="Hosoyama A."/>
            <person name="Tsuchikane K."/>
            <person name="Katsumata H."/>
            <person name="Ando Y."/>
            <person name="Ohji S."/>
            <person name="Hamada M."/>
            <person name="Tamura T."/>
            <person name="Yamazoe A."/>
            <person name="Yamazaki S."/>
            <person name="Fujita N."/>
        </authorList>
    </citation>
    <scope>NUCLEOTIDE SEQUENCE [LARGE SCALE GENOMIC DNA]</scope>
    <source>
        <strain evidence="2 3">NBRC 100340</strain>
    </source>
</reference>
<gene>
    <name evidence="2" type="ORF">KILIM_031_00220</name>
</gene>
<evidence type="ECO:0000313" key="2">
    <source>
        <dbReference type="EMBL" id="GAB96050.1"/>
    </source>
</evidence>
<organism evidence="2 3">
    <name type="scientific">Kineosphaera limosa NBRC 100340</name>
    <dbReference type="NCBI Taxonomy" id="1184609"/>
    <lineage>
        <taxon>Bacteria</taxon>
        <taxon>Bacillati</taxon>
        <taxon>Actinomycetota</taxon>
        <taxon>Actinomycetes</taxon>
        <taxon>Micrococcales</taxon>
        <taxon>Dermatophilaceae</taxon>
        <taxon>Kineosphaera</taxon>
    </lineage>
</organism>
<dbReference type="AlphaFoldDB" id="K6WA18"/>
<dbReference type="InterPro" id="IPR029062">
    <property type="entry name" value="Class_I_gatase-like"/>
</dbReference>
<name>K6WA18_9MICO</name>
<dbReference type="PANTHER" id="PTHR42695:SF5">
    <property type="entry name" value="GLUTAMINE AMIDOTRANSFERASE YLR126C-RELATED"/>
    <property type="match status" value="1"/>
</dbReference>
<dbReference type="PROSITE" id="PS51273">
    <property type="entry name" value="GATASE_TYPE_1"/>
    <property type="match status" value="1"/>
</dbReference>
<protein>
    <recommendedName>
        <fullName evidence="1">Glutamine amidotransferase domain-containing protein</fullName>
    </recommendedName>
</protein>
<dbReference type="OrthoDB" id="5196541at2"/>
<dbReference type="STRING" id="1184609.KILIM_031_00220"/>
<dbReference type="PANTHER" id="PTHR42695">
    <property type="entry name" value="GLUTAMINE AMIDOTRANSFERASE YLR126C-RELATED"/>
    <property type="match status" value="1"/>
</dbReference>
<evidence type="ECO:0000313" key="3">
    <source>
        <dbReference type="Proteomes" id="UP000008366"/>
    </source>
</evidence>
<comment type="caution">
    <text evidence="2">The sequence shown here is derived from an EMBL/GenBank/DDBJ whole genome shotgun (WGS) entry which is preliminary data.</text>
</comment>
<evidence type="ECO:0000259" key="1">
    <source>
        <dbReference type="Pfam" id="PF00117"/>
    </source>
</evidence>
<dbReference type="EMBL" id="BAHD01000031">
    <property type="protein sequence ID" value="GAB96050.1"/>
    <property type="molecule type" value="Genomic_DNA"/>
</dbReference>
<dbReference type="Proteomes" id="UP000008366">
    <property type="component" value="Unassembled WGS sequence"/>
</dbReference>
<dbReference type="InterPro" id="IPR017926">
    <property type="entry name" value="GATASE"/>
</dbReference>